<dbReference type="SUPFAM" id="SSF56784">
    <property type="entry name" value="HAD-like"/>
    <property type="match status" value="1"/>
</dbReference>
<feature type="compositionally biased region" description="Polar residues" evidence="2">
    <location>
        <begin position="1"/>
        <end position="24"/>
    </location>
</feature>
<feature type="region of interest" description="Disordered" evidence="2">
    <location>
        <begin position="1"/>
        <end position="56"/>
    </location>
</feature>
<dbReference type="InterPro" id="IPR036412">
    <property type="entry name" value="HAD-like_sf"/>
</dbReference>
<accession>A0A6B1G3B6</accession>
<dbReference type="InterPro" id="IPR006439">
    <property type="entry name" value="HAD-SF_hydro_IA"/>
</dbReference>
<dbReference type="Gene3D" id="3.40.50.1000">
    <property type="entry name" value="HAD superfamily/HAD-like"/>
    <property type="match status" value="1"/>
</dbReference>
<dbReference type="SFLD" id="SFLDG01129">
    <property type="entry name" value="C1.5:_HAD__Beta-PGM__Phosphata"/>
    <property type="match status" value="1"/>
</dbReference>
<sequence>MPMTDRQTGEANSSSADSPLSGQDEQPDARGMEPLTPQELDEFMRRARGRGASLTQEEARARLAPADSELEGVAQNQGDGEVDSAAVARLSEQFFSGEAGRVRPRRLVQGLVFDFDNTLARLNRPLEELMSSGAETAVAYMRSTGMTDLPDEIAEHLVEARIFAETKSDDEQEEHTADDTLSFLLQFVGYPASRMNEEVLRRAVDLFYAPEMTAWEPMPGAIELLQQLRGEGFPVAVIANYASDRIFQRIVDYTGLRAYVDVCLSSAAVEWRKPEKDIYSAVLERWDAEPYEIVCVGDSLKHDVAGGQEIGALTVHCRMIPLAEDQRLVDSIRPDAVIEKLSELPALIEKWC</sequence>
<evidence type="ECO:0000256" key="1">
    <source>
        <dbReference type="ARBA" id="ARBA00022801"/>
    </source>
</evidence>
<keyword evidence="1 3" id="KW-0378">Hydrolase</keyword>
<evidence type="ECO:0000256" key="2">
    <source>
        <dbReference type="SAM" id="MobiDB-lite"/>
    </source>
</evidence>
<evidence type="ECO:0000313" key="3">
    <source>
        <dbReference type="EMBL" id="MYH63419.1"/>
    </source>
</evidence>
<organism evidence="3">
    <name type="scientific">Caldilineaceae bacterium SB0675_bin_29</name>
    <dbReference type="NCBI Taxonomy" id="2605266"/>
    <lineage>
        <taxon>Bacteria</taxon>
        <taxon>Bacillati</taxon>
        <taxon>Chloroflexota</taxon>
        <taxon>Caldilineae</taxon>
        <taxon>Caldilineales</taxon>
        <taxon>Caldilineaceae</taxon>
    </lineage>
</organism>
<dbReference type="InterPro" id="IPR023214">
    <property type="entry name" value="HAD_sf"/>
</dbReference>
<protein>
    <submittedName>
        <fullName evidence="3">HAD family hydrolase</fullName>
    </submittedName>
</protein>
<dbReference type="InterPro" id="IPR051540">
    <property type="entry name" value="S-2-haloacid_dehalogenase"/>
</dbReference>
<name>A0A6B1G3B6_9CHLR</name>
<proteinExistence type="predicted"/>
<dbReference type="SFLD" id="SFLDS00003">
    <property type="entry name" value="Haloacid_Dehalogenase"/>
    <property type="match status" value="1"/>
</dbReference>
<comment type="caution">
    <text evidence="3">The sequence shown here is derived from an EMBL/GenBank/DDBJ whole genome shotgun (WGS) entry which is preliminary data.</text>
</comment>
<reference evidence="3" key="1">
    <citation type="submission" date="2019-09" db="EMBL/GenBank/DDBJ databases">
        <title>Characterisation of the sponge microbiome using genome-centric metagenomics.</title>
        <authorList>
            <person name="Engelberts J.P."/>
            <person name="Robbins S.J."/>
            <person name="De Goeij J.M."/>
            <person name="Aranda M."/>
            <person name="Bell S.C."/>
            <person name="Webster N.S."/>
        </authorList>
    </citation>
    <scope>NUCLEOTIDE SEQUENCE</scope>
    <source>
        <strain evidence="3">SB0675_bin_29</strain>
    </source>
</reference>
<dbReference type="AlphaFoldDB" id="A0A6B1G3B6"/>
<dbReference type="Pfam" id="PF00702">
    <property type="entry name" value="Hydrolase"/>
    <property type="match status" value="1"/>
</dbReference>
<gene>
    <name evidence="3" type="ORF">F4148_17265</name>
</gene>
<dbReference type="GO" id="GO:0016787">
    <property type="term" value="F:hydrolase activity"/>
    <property type="evidence" value="ECO:0007669"/>
    <property type="project" value="UniProtKB-KW"/>
</dbReference>
<dbReference type="Gene3D" id="1.20.120.1600">
    <property type="match status" value="1"/>
</dbReference>
<dbReference type="PANTHER" id="PTHR43316">
    <property type="entry name" value="HYDROLASE, HALOACID DELAHOGENASE-RELATED"/>
    <property type="match status" value="1"/>
</dbReference>
<dbReference type="PRINTS" id="PR00413">
    <property type="entry name" value="HADHALOGNASE"/>
</dbReference>
<dbReference type="EMBL" id="VYDA01000612">
    <property type="protein sequence ID" value="MYH63419.1"/>
    <property type="molecule type" value="Genomic_DNA"/>
</dbReference>